<accession>A0A482WNC5</accession>
<proteinExistence type="predicted"/>
<dbReference type="EMBL" id="QKKF02029694">
    <property type="protein sequence ID" value="RZF35047.1"/>
    <property type="molecule type" value="Genomic_DNA"/>
</dbReference>
<protein>
    <submittedName>
        <fullName evidence="1">Uncharacterized protein</fullName>
    </submittedName>
</protein>
<dbReference type="AlphaFoldDB" id="A0A482WNC5"/>
<evidence type="ECO:0000313" key="2">
    <source>
        <dbReference type="Proteomes" id="UP000291343"/>
    </source>
</evidence>
<sequence length="154" mass="17469">MYGLILWGGAVDVTRMLRIQKRAPRIFYGAGRLAQCRHLFLRKRILTIGCALPEAEQNWPYTSVDKTVQQPPNICKKPAGQEILKGIEGVAGGEAVELPQRRRSDAEFNDEKLHREVTNFLPNNQLLYIHISVYDSTVSLYQLVNDFQNGELGD</sequence>
<dbReference type="Proteomes" id="UP000291343">
    <property type="component" value="Unassembled WGS sequence"/>
</dbReference>
<gene>
    <name evidence="1" type="ORF">LSTR_LSTR009639</name>
</gene>
<dbReference type="OrthoDB" id="414730at2759"/>
<keyword evidence="2" id="KW-1185">Reference proteome</keyword>
<comment type="caution">
    <text evidence="1">The sequence shown here is derived from an EMBL/GenBank/DDBJ whole genome shotgun (WGS) entry which is preliminary data.</text>
</comment>
<evidence type="ECO:0000313" key="1">
    <source>
        <dbReference type="EMBL" id="RZF35047.1"/>
    </source>
</evidence>
<reference evidence="1 2" key="1">
    <citation type="journal article" date="2017" name="Gigascience">
        <title>Genome sequence of the small brown planthopper, Laodelphax striatellus.</title>
        <authorList>
            <person name="Zhu J."/>
            <person name="Jiang F."/>
            <person name="Wang X."/>
            <person name="Yang P."/>
            <person name="Bao Y."/>
            <person name="Zhao W."/>
            <person name="Wang W."/>
            <person name="Lu H."/>
            <person name="Wang Q."/>
            <person name="Cui N."/>
            <person name="Li J."/>
            <person name="Chen X."/>
            <person name="Luo L."/>
            <person name="Yu J."/>
            <person name="Kang L."/>
            <person name="Cui F."/>
        </authorList>
    </citation>
    <scope>NUCLEOTIDE SEQUENCE [LARGE SCALE GENOMIC DNA]</scope>
    <source>
        <strain evidence="1">Lst14</strain>
    </source>
</reference>
<name>A0A482WNC5_LAOST</name>
<dbReference type="InParanoid" id="A0A482WNC5"/>
<organism evidence="1 2">
    <name type="scientific">Laodelphax striatellus</name>
    <name type="common">Small brown planthopper</name>
    <name type="synonym">Delphax striatella</name>
    <dbReference type="NCBI Taxonomy" id="195883"/>
    <lineage>
        <taxon>Eukaryota</taxon>
        <taxon>Metazoa</taxon>
        <taxon>Ecdysozoa</taxon>
        <taxon>Arthropoda</taxon>
        <taxon>Hexapoda</taxon>
        <taxon>Insecta</taxon>
        <taxon>Pterygota</taxon>
        <taxon>Neoptera</taxon>
        <taxon>Paraneoptera</taxon>
        <taxon>Hemiptera</taxon>
        <taxon>Auchenorrhyncha</taxon>
        <taxon>Fulgoroidea</taxon>
        <taxon>Delphacidae</taxon>
        <taxon>Criomorphinae</taxon>
        <taxon>Laodelphax</taxon>
    </lineage>
</organism>